<dbReference type="Pfam" id="PF13442">
    <property type="entry name" value="Cytochrome_CBB3"/>
    <property type="match status" value="1"/>
</dbReference>
<evidence type="ECO:0000256" key="1">
    <source>
        <dbReference type="ARBA" id="ARBA00001931"/>
    </source>
</evidence>
<reference evidence="11" key="1">
    <citation type="journal article" date="2019" name="Int. J. Syst. Evol. Microbiol.">
        <title>The Global Catalogue of Microorganisms (GCM) 10K type strain sequencing project: providing services to taxonomists for standard genome sequencing and annotation.</title>
        <authorList>
            <consortium name="The Broad Institute Genomics Platform"/>
            <consortium name="The Broad Institute Genome Sequencing Center for Infectious Disease"/>
            <person name="Wu L."/>
            <person name="Ma J."/>
        </authorList>
    </citation>
    <scope>NUCLEOTIDE SEQUENCE [LARGE SCALE GENOMIC DNA]</scope>
    <source>
        <strain evidence="11">CCUG 63418</strain>
    </source>
</reference>
<comment type="cofactor">
    <cofactor evidence="1">
        <name>pyrroloquinoline quinone</name>
        <dbReference type="ChEBI" id="CHEBI:58442"/>
    </cofactor>
</comment>
<proteinExistence type="inferred from homology"/>
<feature type="domain" description="Cytochrome c" evidence="9">
    <location>
        <begin position="498"/>
        <end position="575"/>
    </location>
</feature>
<dbReference type="Pfam" id="PF01011">
    <property type="entry name" value="PQQ"/>
    <property type="match status" value="2"/>
</dbReference>
<dbReference type="InterPro" id="IPR036909">
    <property type="entry name" value="Cyt_c-like_dom_sf"/>
</dbReference>
<evidence type="ECO:0000256" key="7">
    <source>
        <dbReference type="ARBA" id="ARBA00023004"/>
    </source>
</evidence>
<evidence type="ECO:0000259" key="9">
    <source>
        <dbReference type="PROSITE" id="PS51007"/>
    </source>
</evidence>
<gene>
    <name evidence="10" type="ORF">ACFQZS_09590</name>
</gene>
<dbReference type="InterPro" id="IPR011047">
    <property type="entry name" value="Quinoprotein_ADH-like_sf"/>
</dbReference>
<dbReference type="Gene3D" id="2.140.10.10">
    <property type="entry name" value="Quinoprotein alcohol dehydrogenase-like superfamily"/>
    <property type="match status" value="2"/>
</dbReference>
<evidence type="ECO:0000256" key="2">
    <source>
        <dbReference type="ARBA" id="ARBA00008156"/>
    </source>
</evidence>
<dbReference type="Proteomes" id="UP001596958">
    <property type="component" value="Unassembled WGS sequence"/>
</dbReference>
<keyword evidence="6" id="KW-0560">Oxidoreductase</keyword>
<dbReference type="CDD" id="cd10280">
    <property type="entry name" value="PQQ_mGDH"/>
    <property type="match status" value="1"/>
</dbReference>
<evidence type="ECO:0000256" key="3">
    <source>
        <dbReference type="ARBA" id="ARBA00022617"/>
    </source>
</evidence>
<keyword evidence="11" id="KW-1185">Reference proteome</keyword>
<evidence type="ECO:0000256" key="6">
    <source>
        <dbReference type="ARBA" id="ARBA00023002"/>
    </source>
</evidence>
<evidence type="ECO:0000256" key="5">
    <source>
        <dbReference type="ARBA" id="ARBA00022729"/>
    </source>
</evidence>
<dbReference type="PANTHER" id="PTHR32303">
    <property type="entry name" value="QUINOPROTEIN ALCOHOL DEHYDROGENASE (CYTOCHROME C)"/>
    <property type="match status" value="1"/>
</dbReference>
<dbReference type="PANTHER" id="PTHR32303:SF4">
    <property type="entry name" value="QUINOPROTEIN GLUCOSE DEHYDROGENASE"/>
    <property type="match status" value="1"/>
</dbReference>
<keyword evidence="3 8" id="KW-0349">Heme</keyword>
<comment type="similarity">
    <text evidence="2">Belongs to the bacterial PQQ dehydrogenase family.</text>
</comment>
<dbReference type="EMBL" id="JBHTHU010000005">
    <property type="protein sequence ID" value="MFD0750393.1"/>
    <property type="molecule type" value="Genomic_DNA"/>
</dbReference>
<dbReference type="Gene3D" id="1.10.760.10">
    <property type="entry name" value="Cytochrome c-like domain"/>
    <property type="match status" value="1"/>
</dbReference>
<dbReference type="InterPro" id="IPR017511">
    <property type="entry name" value="PQQ_mDH"/>
</dbReference>
<dbReference type="InterPro" id="IPR002372">
    <property type="entry name" value="PQQ_rpt_dom"/>
</dbReference>
<dbReference type="PROSITE" id="PS51007">
    <property type="entry name" value="CYTC"/>
    <property type="match status" value="1"/>
</dbReference>
<name>A0ABW2YYV0_9SPHI</name>
<evidence type="ECO:0000313" key="11">
    <source>
        <dbReference type="Proteomes" id="UP001596958"/>
    </source>
</evidence>
<dbReference type="RefSeq" id="WP_377099609.1">
    <property type="nucleotide sequence ID" value="NZ_JBHTHU010000005.1"/>
</dbReference>
<keyword evidence="4 8" id="KW-0479">Metal-binding</keyword>
<organism evidence="10 11">
    <name type="scientific">Mucilaginibacter calamicampi</name>
    <dbReference type="NCBI Taxonomy" id="1302352"/>
    <lineage>
        <taxon>Bacteria</taxon>
        <taxon>Pseudomonadati</taxon>
        <taxon>Bacteroidota</taxon>
        <taxon>Sphingobacteriia</taxon>
        <taxon>Sphingobacteriales</taxon>
        <taxon>Sphingobacteriaceae</taxon>
        <taxon>Mucilaginibacter</taxon>
    </lineage>
</organism>
<accession>A0ABW2YYV0</accession>
<sequence length="733" mass="78721">MNSIKKFLLSFKQKRSYQIAALVLVALSYSAYVAINDDRVWGAYRGNSETNAYSPLTQINKDNVQNLEVAWQFGPGNPPPVAGAAAAPGRGFGGGGSQSNPIIVDGVMYSILARSKVYAVNSSTGEQIWEFDPSSGGYGGGVSRGVTYWEKGNDKRLLMAIGNNLVAISATTGEVIKTFGDGGRVDLRVGLRDDPKTINAAGSSSPGAIYGDLIIMGARVDESYGSAPGYVRAYNTITGKLTWTFHTIPQPGEIGYKTWPKDAWKEFGGANDWAGLSVDKKRGMVFIATGGTSYDFYGVDRPGDNLFADCVVALDAKTGKHIWHFQTIHHDLWDWDLSSPPNLVTITKNGVKRDAVVQLSKSGFTYVLDRVTGKSLFPIKETPVPKSDIPGEITSPTQPIPVLPKPFARQALTEKDISNFSQAAHDSSMRLLKTLRYEGIFTPPSVRGTFHSPGSNGGADWGGGSFDPRTNIIYIKTNDAPEIIKMQKLENRAVANQTDFQVGKGIYNTYCVACHGADKLGDEQSYPSLLNIQKRLTDAQIIAKIKAGGGKMPGFASVINDKAKEAAILSFVTGNDTKTITASDGKPVPQKVRYTNVVAYRAISDMNGNPFVTPPWGSLVAINLASGKELFRVPAGNDEARQKPGEPETGLTGNAGAVSTAGNIVFWGGGRDKKLRAFDSKTGKVLWSTVMPASSNATPSIYKGKDGNQYIAVTIGSDATHPNGSIITYRLKK</sequence>
<comment type="caution">
    <text evidence="10">The sequence shown here is derived from an EMBL/GenBank/DDBJ whole genome shotgun (WGS) entry which is preliminary data.</text>
</comment>
<protein>
    <submittedName>
        <fullName evidence="10">PQQ-binding-like beta-propeller repeat protein</fullName>
    </submittedName>
</protein>
<dbReference type="InterPro" id="IPR018391">
    <property type="entry name" value="PQQ_b-propeller_rpt"/>
</dbReference>
<dbReference type="SMART" id="SM00564">
    <property type="entry name" value="PQQ"/>
    <property type="match status" value="5"/>
</dbReference>
<dbReference type="SUPFAM" id="SSF50998">
    <property type="entry name" value="Quinoprotein alcohol dehydrogenase-like"/>
    <property type="match status" value="1"/>
</dbReference>
<evidence type="ECO:0000256" key="4">
    <source>
        <dbReference type="ARBA" id="ARBA00022723"/>
    </source>
</evidence>
<dbReference type="InterPro" id="IPR009056">
    <property type="entry name" value="Cyt_c-like_dom"/>
</dbReference>
<dbReference type="SUPFAM" id="SSF46626">
    <property type="entry name" value="Cytochrome c"/>
    <property type="match status" value="1"/>
</dbReference>
<evidence type="ECO:0000256" key="8">
    <source>
        <dbReference type="PROSITE-ProRule" id="PRU00433"/>
    </source>
</evidence>
<evidence type="ECO:0000313" key="10">
    <source>
        <dbReference type="EMBL" id="MFD0750393.1"/>
    </source>
</evidence>
<keyword evidence="7 8" id="KW-0408">Iron</keyword>
<keyword evidence="5" id="KW-0732">Signal</keyword>